<keyword evidence="2" id="KW-1185">Reference proteome</keyword>
<evidence type="ECO:0000313" key="2">
    <source>
        <dbReference type="Proteomes" id="UP001345691"/>
    </source>
</evidence>
<evidence type="ECO:0000313" key="1">
    <source>
        <dbReference type="EMBL" id="KAK5065858.1"/>
    </source>
</evidence>
<dbReference type="PANTHER" id="PTHR37540:SF5">
    <property type="entry name" value="TRANSCRIPTION FACTOR DOMAIN-CONTAINING PROTEIN"/>
    <property type="match status" value="1"/>
</dbReference>
<reference evidence="1 2" key="1">
    <citation type="submission" date="2023-08" db="EMBL/GenBank/DDBJ databases">
        <title>Black Yeasts Isolated from many extreme environments.</title>
        <authorList>
            <person name="Coleine C."/>
            <person name="Stajich J.E."/>
            <person name="Selbmann L."/>
        </authorList>
    </citation>
    <scope>NUCLEOTIDE SEQUENCE [LARGE SCALE GENOMIC DNA]</scope>
    <source>
        <strain evidence="1 2">CCFEE 6328</strain>
    </source>
</reference>
<dbReference type="Proteomes" id="UP001345691">
    <property type="component" value="Unassembled WGS sequence"/>
</dbReference>
<organism evidence="1 2">
    <name type="scientific">Exophiala sideris</name>
    <dbReference type="NCBI Taxonomy" id="1016849"/>
    <lineage>
        <taxon>Eukaryota</taxon>
        <taxon>Fungi</taxon>
        <taxon>Dikarya</taxon>
        <taxon>Ascomycota</taxon>
        <taxon>Pezizomycotina</taxon>
        <taxon>Eurotiomycetes</taxon>
        <taxon>Chaetothyriomycetidae</taxon>
        <taxon>Chaetothyriales</taxon>
        <taxon>Herpotrichiellaceae</taxon>
        <taxon>Exophiala</taxon>
    </lineage>
</organism>
<proteinExistence type="predicted"/>
<gene>
    <name evidence="1" type="ORF">LTR69_003408</name>
</gene>
<dbReference type="EMBL" id="JAVRRF010000005">
    <property type="protein sequence ID" value="KAK5065858.1"/>
    <property type="molecule type" value="Genomic_DNA"/>
</dbReference>
<protein>
    <recommendedName>
        <fullName evidence="3">Transcription factor domain-containing protein</fullName>
    </recommendedName>
</protein>
<sequence length="481" mass="55086">MGEPDKAKRSSARLMFIVSSNVEKVDPVTRKQIRSHVMRGKRQKKDVKQAMSLANSGSHIGTPKTPANLEQVMRTYAPLLPRTIRFDLSFTADEMDAFMALNMVDVSMIAIKVMFPLMMAIGFQADSQETCPYSRGPSPISRGPIDPAALHIAAFTVYGFIDRILRRQDKFTNPAAMLHFQKGLKLLRERLLGPDDEIKLSDTTIGTVLKLASHAHFEGDYQASKQHMEGLRKMVDLRGGLPVFTGNKLLVEMLRCDLSIALHSGSKPVFFRQPLELVPEYPDTLLRACSDASCAHDKIELFCEMNHDLAMAWRVMRRFCLLVNLGTQIQRLIYPEIIVETMTAVMYRLLHMEFVTGSVDEVIRLGLLAFCHHIFLQWQDIRLPYYRFPMDYRDCILGVGPSQRLPPRVMLWLLMTGAISLYDTSDEAWLREALREYADGCQVKSWKEMQEILKSFMWVVLLDEQRGRQIYNLLYQDKEKG</sequence>
<name>A0ABR0JJ04_9EURO</name>
<accession>A0ABR0JJ04</accession>
<dbReference type="PANTHER" id="PTHR37540">
    <property type="entry name" value="TRANSCRIPTION FACTOR (ACR-2), PUTATIVE-RELATED-RELATED"/>
    <property type="match status" value="1"/>
</dbReference>
<comment type="caution">
    <text evidence="1">The sequence shown here is derived from an EMBL/GenBank/DDBJ whole genome shotgun (WGS) entry which is preliminary data.</text>
</comment>
<evidence type="ECO:0008006" key="3">
    <source>
        <dbReference type="Google" id="ProtNLM"/>
    </source>
</evidence>